<sequence length="71" mass="7705">MVGVSAKAGTLLVYSCASSMPQSTRVPPLLSCAPTSFCFEGILRWGTYLDTKQMIHTCYGPTTGDELENDR</sequence>
<evidence type="ECO:0000313" key="2">
    <source>
        <dbReference type="Proteomes" id="UP001189624"/>
    </source>
</evidence>
<reference evidence="1" key="1">
    <citation type="submission" date="2023-10" db="EMBL/GenBank/DDBJ databases">
        <authorList>
            <person name="Domelevo Entfellner J.-B."/>
        </authorList>
    </citation>
    <scope>NUCLEOTIDE SEQUENCE</scope>
</reference>
<protein>
    <submittedName>
        <fullName evidence="1">Uncharacterized protein</fullName>
    </submittedName>
</protein>
<dbReference type="Gramene" id="rna-AYBTSS11_LOCUS4505">
    <property type="protein sequence ID" value="CAJ1929598.1"/>
    <property type="gene ID" value="gene-AYBTSS11_LOCUS4505"/>
</dbReference>
<gene>
    <name evidence="1" type="ORF">AYBTSS11_LOCUS4505</name>
</gene>
<evidence type="ECO:0000313" key="1">
    <source>
        <dbReference type="EMBL" id="CAJ1929598.1"/>
    </source>
</evidence>
<dbReference type="Proteomes" id="UP001189624">
    <property type="component" value="Chromosome 2"/>
</dbReference>
<dbReference type="AlphaFoldDB" id="A0AA86S0P1"/>
<proteinExistence type="predicted"/>
<dbReference type="EMBL" id="OY731399">
    <property type="protein sequence ID" value="CAJ1929598.1"/>
    <property type="molecule type" value="Genomic_DNA"/>
</dbReference>
<accession>A0AA86S0P1</accession>
<name>A0AA86S0P1_9FABA</name>
<keyword evidence="2" id="KW-1185">Reference proteome</keyword>
<organism evidence="1 2">
    <name type="scientific">Sphenostylis stenocarpa</name>
    <dbReference type="NCBI Taxonomy" id="92480"/>
    <lineage>
        <taxon>Eukaryota</taxon>
        <taxon>Viridiplantae</taxon>
        <taxon>Streptophyta</taxon>
        <taxon>Embryophyta</taxon>
        <taxon>Tracheophyta</taxon>
        <taxon>Spermatophyta</taxon>
        <taxon>Magnoliopsida</taxon>
        <taxon>eudicotyledons</taxon>
        <taxon>Gunneridae</taxon>
        <taxon>Pentapetalae</taxon>
        <taxon>rosids</taxon>
        <taxon>fabids</taxon>
        <taxon>Fabales</taxon>
        <taxon>Fabaceae</taxon>
        <taxon>Papilionoideae</taxon>
        <taxon>50 kb inversion clade</taxon>
        <taxon>NPAAA clade</taxon>
        <taxon>indigoferoid/millettioid clade</taxon>
        <taxon>Phaseoleae</taxon>
        <taxon>Sphenostylis</taxon>
    </lineage>
</organism>